<dbReference type="EMBL" id="MVGC01000198">
    <property type="protein sequence ID" value="RJE21899.1"/>
    <property type="molecule type" value="Genomic_DNA"/>
</dbReference>
<organism evidence="3 4">
    <name type="scientific">Aspergillus sclerotialis</name>
    <dbReference type="NCBI Taxonomy" id="2070753"/>
    <lineage>
        <taxon>Eukaryota</taxon>
        <taxon>Fungi</taxon>
        <taxon>Dikarya</taxon>
        <taxon>Ascomycota</taxon>
        <taxon>Pezizomycotina</taxon>
        <taxon>Eurotiomycetes</taxon>
        <taxon>Eurotiomycetidae</taxon>
        <taxon>Eurotiales</taxon>
        <taxon>Aspergillaceae</taxon>
        <taxon>Aspergillus</taxon>
        <taxon>Aspergillus subgen. Polypaecilum</taxon>
    </lineage>
</organism>
<dbReference type="AlphaFoldDB" id="A0A3A2ZFF8"/>
<dbReference type="Proteomes" id="UP000266188">
    <property type="component" value="Unassembled WGS sequence"/>
</dbReference>
<accession>A0A3A2ZFF8</accession>
<keyword evidence="4" id="KW-1185">Reference proteome</keyword>
<dbReference type="InterPro" id="IPR055592">
    <property type="entry name" value="DUF7168"/>
</dbReference>
<protein>
    <recommendedName>
        <fullName evidence="2">DUF7168 domain-containing protein</fullName>
    </recommendedName>
</protein>
<comment type="caution">
    <text evidence="3">The sequence shown here is derived from an EMBL/GenBank/DDBJ whole genome shotgun (WGS) entry which is preliminary data.</text>
</comment>
<feature type="domain" description="DUF7168" evidence="2">
    <location>
        <begin position="57"/>
        <end position="181"/>
    </location>
</feature>
<reference evidence="4" key="1">
    <citation type="submission" date="2017-02" db="EMBL/GenBank/DDBJ databases">
        <authorList>
            <person name="Tafer H."/>
            <person name="Lopandic K."/>
        </authorList>
    </citation>
    <scope>NUCLEOTIDE SEQUENCE [LARGE SCALE GENOMIC DNA]</scope>
    <source>
        <strain evidence="4">CBS 366.77</strain>
    </source>
</reference>
<keyword evidence="1" id="KW-0175">Coiled coil</keyword>
<evidence type="ECO:0000313" key="4">
    <source>
        <dbReference type="Proteomes" id="UP000266188"/>
    </source>
</evidence>
<dbReference type="Pfam" id="PF23771">
    <property type="entry name" value="DUF7168"/>
    <property type="match status" value="1"/>
</dbReference>
<feature type="coiled-coil region" evidence="1">
    <location>
        <begin position="165"/>
        <end position="194"/>
    </location>
</feature>
<evidence type="ECO:0000256" key="1">
    <source>
        <dbReference type="SAM" id="Coils"/>
    </source>
</evidence>
<sequence>MAQETYKSTTTVETGVRDRIQKCLDLAADAKTSEADVKRNLIAYNNGENKARYGGDSVVTITSTTDPSKRVIKEAFGGKLASAMYVFFDCKCFSVNRRTSVRWTFFGIVENTVAAAMGFEIAHNKILDWACAYKGGPPTFSYRLRVADGLVSMVYCEKDREIQEAKRKELDIIAAREREEAKERERELNRLQNLPPVTADTDRTNFEGVALNESEGDCHVWRVIMITTCILLAGNCPSQGASSFTIIVNL</sequence>
<gene>
    <name evidence="3" type="ORF">PHISCL_05744</name>
</gene>
<dbReference type="OrthoDB" id="3067443at2759"/>
<evidence type="ECO:0000259" key="2">
    <source>
        <dbReference type="Pfam" id="PF23771"/>
    </source>
</evidence>
<proteinExistence type="predicted"/>
<name>A0A3A2ZFF8_9EURO</name>
<evidence type="ECO:0000313" key="3">
    <source>
        <dbReference type="EMBL" id="RJE21899.1"/>
    </source>
</evidence>
<dbReference type="STRING" id="2070753.A0A3A2ZFF8"/>